<keyword evidence="1" id="KW-0813">Transport</keyword>
<keyword evidence="1" id="KW-0539">Nucleus</keyword>
<dbReference type="PANTHER" id="PTHR12612">
    <property type="entry name" value="NUCLEAR TRANSPORT FACTOR 2"/>
    <property type="match status" value="1"/>
</dbReference>
<dbReference type="GO" id="GO:0005737">
    <property type="term" value="C:cytoplasm"/>
    <property type="evidence" value="ECO:0007669"/>
    <property type="project" value="UniProtKB-SubCell"/>
</dbReference>
<name>A0A6V7P0I5_ANACO</name>
<dbReference type="GO" id="GO:0005634">
    <property type="term" value="C:nucleus"/>
    <property type="evidence" value="ECO:0007669"/>
    <property type="project" value="UniProtKB-SubCell"/>
</dbReference>
<dbReference type="InterPro" id="IPR032710">
    <property type="entry name" value="NTF2-like_dom_sf"/>
</dbReference>
<dbReference type="GO" id="GO:0015031">
    <property type="term" value="P:protein transport"/>
    <property type="evidence" value="ECO:0007669"/>
    <property type="project" value="UniProtKB-KW"/>
</dbReference>
<dbReference type="Gene3D" id="3.10.450.50">
    <property type="match status" value="1"/>
</dbReference>
<keyword evidence="1" id="KW-0653">Protein transport</keyword>
<dbReference type="GO" id="GO:0051028">
    <property type="term" value="P:mRNA transport"/>
    <property type="evidence" value="ECO:0007669"/>
    <property type="project" value="UniProtKB-UniRule"/>
</dbReference>
<feature type="compositionally biased region" description="Basic and acidic residues" evidence="2">
    <location>
        <begin position="35"/>
        <end position="45"/>
    </location>
</feature>
<accession>A0A6V7P0I5</accession>
<dbReference type="GO" id="GO:0006913">
    <property type="term" value="P:nucleocytoplasmic transport"/>
    <property type="evidence" value="ECO:0007669"/>
    <property type="project" value="UniProtKB-UniRule"/>
</dbReference>
<sequence>MDPDGVARGVRGALLQDVRREPGGAGGPVPGGVDADVRGRQDPGRAVHRRQAHLPPLPAVPPPHLHRRLPALRPQGGMLVFVSGAIQLAGENHQLKFSQMFHLMPTPQGSFYVLNDIFRLNYA</sequence>
<comment type="subcellular location">
    <subcellularLocation>
        <location evidence="1">Cytoplasm</location>
    </subcellularLocation>
    <subcellularLocation>
        <location evidence="1">Nucleus</location>
    </subcellularLocation>
</comment>
<dbReference type="InterPro" id="IPR045875">
    <property type="entry name" value="NTF2"/>
</dbReference>
<proteinExistence type="predicted"/>
<organism evidence="4">
    <name type="scientific">Ananas comosus var. bracteatus</name>
    <name type="common">red pineapple</name>
    <dbReference type="NCBI Taxonomy" id="296719"/>
    <lineage>
        <taxon>Eukaryota</taxon>
        <taxon>Viridiplantae</taxon>
        <taxon>Streptophyta</taxon>
        <taxon>Embryophyta</taxon>
        <taxon>Tracheophyta</taxon>
        <taxon>Spermatophyta</taxon>
        <taxon>Magnoliopsida</taxon>
        <taxon>Liliopsida</taxon>
        <taxon>Poales</taxon>
        <taxon>Bromeliaceae</taxon>
        <taxon>Bromelioideae</taxon>
        <taxon>Ananas</taxon>
    </lineage>
</organism>
<dbReference type="InterPro" id="IPR002075">
    <property type="entry name" value="NTF2_dom"/>
</dbReference>
<evidence type="ECO:0000259" key="3">
    <source>
        <dbReference type="PROSITE" id="PS50177"/>
    </source>
</evidence>
<dbReference type="AlphaFoldDB" id="A0A6V7P0I5"/>
<evidence type="ECO:0000256" key="2">
    <source>
        <dbReference type="SAM" id="MobiDB-lite"/>
    </source>
</evidence>
<dbReference type="Pfam" id="PF02136">
    <property type="entry name" value="NTF2"/>
    <property type="match status" value="1"/>
</dbReference>
<evidence type="ECO:0000256" key="1">
    <source>
        <dbReference type="RuleBase" id="RU369002"/>
    </source>
</evidence>
<feature type="region of interest" description="Disordered" evidence="2">
    <location>
        <begin position="1"/>
        <end position="46"/>
    </location>
</feature>
<comment type="function">
    <text evidence="1">Has a role in nuclear-cytoplasmic transport of proteins and mRNAs.</text>
</comment>
<dbReference type="InterPro" id="IPR018222">
    <property type="entry name" value="Nuclear_transport_factor_2_euk"/>
</dbReference>
<reference evidence="4" key="1">
    <citation type="submission" date="2020-07" db="EMBL/GenBank/DDBJ databases">
        <authorList>
            <person name="Lin J."/>
        </authorList>
    </citation>
    <scope>NUCLEOTIDE SEQUENCE</scope>
</reference>
<gene>
    <name evidence="4" type="ORF">CB5_LOCUS7584</name>
</gene>
<dbReference type="SUPFAM" id="SSF54427">
    <property type="entry name" value="NTF2-like"/>
    <property type="match status" value="1"/>
</dbReference>
<evidence type="ECO:0000313" key="4">
    <source>
        <dbReference type="EMBL" id="CAD1824373.1"/>
    </source>
</evidence>
<dbReference type="EMBL" id="LR862144">
    <property type="protein sequence ID" value="CAD1824373.1"/>
    <property type="molecule type" value="Genomic_DNA"/>
</dbReference>
<protein>
    <recommendedName>
        <fullName evidence="3">NTF2 domain-containing protein</fullName>
    </recommendedName>
</protein>
<keyword evidence="1" id="KW-0963">Cytoplasm</keyword>
<feature type="domain" description="NTF2" evidence="3">
    <location>
        <begin position="75"/>
        <end position="120"/>
    </location>
</feature>
<dbReference type="PROSITE" id="PS50177">
    <property type="entry name" value="NTF2_DOMAIN"/>
    <property type="match status" value="1"/>
</dbReference>